<protein>
    <submittedName>
        <fullName evidence="9">G-protein coupled receptor dmsr-1-like</fullName>
    </submittedName>
</protein>
<dbReference type="CDD" id="cd14978">
    <property type="entry name" value="7tmA_FMRFamide_R-like"/>
    <property type="match status" value="1"/>
</dbReference>
<keyword evidence="2 6" id="KW-0812">Transmembrane</keyword>
<comment type="subcellular location">
    <subcellularLocation>
        <location evidence="1">Membrane</location>
    </subcellularLocation>
</comment>
<dbReference type="PRINTS" id="PR00237">
    <property type="entry name" value="GPCRRHODOPSN"/>
</dbReference>
<dbReference type="InterPro" id="IPR017452">
    <property type="entry name" value="GPCR_Rhodpsn_7TM"/>
</dbReference>
<dbReference type="OMA" id="GNIHSKW"/>
<evidence type="ECO:0000256" key="2">
    <source>
        <dbReference type="ARBA" id="ARBA00022692"/>
    </source>
</evidence>
<reference evidence="9" key="1">
    <citation type="submission" date="2025-08" db="UniProtKB">
        <authorList>
            <consortium name="RefSeq"/>
        </authorList>
    </citation>
    <scope>IDENTIFICATION</scope>
</reference>
<sequence>MTRPTSVNETTCVCMSQQGLDSPGYNTSAMEQSTLALIGEAYGSVHGIFSLVVCTFGIPMNVLNISVLTRKHMRTPVNCILTWLAVFDLLTMVSYVPFVSHFYCFTPKCDSSASEERNSFGWMTFLIFHVDFTSTTHTISIWLGVTLAMFRYKHIFSPAKGHLTRVRRLIRARIAVFVVVIVSALVMVPNYMMNKLVTVPFINRDTNVTSYIYITDFRDLGTPQVQPITHLNLWFQCALAKFLPCILMVVYGGLLVRTLRTNIRMLNKNQTTRASDSFFPPFNANHSPEHPYTGDHLLQVQSVDETGDSTKENQSDRNTGGGESEELLCSNCKNQVKHQMTIMMKEEQKPKRPSTSPLASGRRGPSRHHDNSRTTRMLLLVITLFLITELPQAILIVLSATIPPFFNEVYLPLGDIMDMVALVNNGINFLLYCVMSRDFRTTLLDMMRSSMTSARRVPGKITTTLYRPTVAIFDRSQKSQGTLIVRSKEYST</sequence>
<dbReference type="Pfam" id="PF10324">
    <property type="entry name" value="7TM_GPCR_Srw"/>
    <property type="match status" value="2"/>
</dbReference>
<evidence type="ECO:0000313" key="9">
    <source>
        <dbReference type="RefSeq" id="XP_055865222.1"/>
    </source>
</evidence>
<evidence type="ECO:0000256" key="1">
    <source>
        <dbReference type="ARBA" id="ARBA00004370"/>
    </source>
</evidence>
<keyword evidence="8" id="KW-1185">Reference proteome</keyword>
<dbReference type="PROSITE" id="PS50262">
    <property type="entry name" value="G_PROTEIN_RECEP_F1_2"/>
    <property type="match status" value="1"/>
</dbReference>
<dbReference type="PANTHER" id="PTHR46273">
    <property type="entry name" value="MYOSUPPRESSIN RECEPTOR 1, ISOFORM B-RELATED"/>
    <property type="match status" value="1"/>
</dbReference>
<keyword evidence="3 6" id="KW-1133">Transmembrane helix</keyword>
<name>A0A9W2YR33_BIOGL</name>
<feature type="transmembrane region" description="Helical" evidence="6">
    <location>
        <begin position="419"/>
        <end position="439"/>
    </location>
</feature>
<evidence type="ECO:0000256" key="4">
    <source>
        <dbReference type="ARBA" id="ARBA00023136"/>
    </source>
</evidence>
<dbReference type="RefSeq" id="XP_055865222.1">
    <property type="nucleotide sequence ID" value="XM_056009247.1"/>
</dbReference>
<feature type="region of interest" description="Disordered" evidence="5">
    <location>
        <begin position="344"/>
        <end position="371"/>
    </location>
</feature>
<dbReference type="PANTHER" id="PTHR46273:SF4">
    <property type="entry name" value="AT19640P"/>
    <property type="match status" value="1"/>
</dbReference>
<feature type="region of interest" description="Disordered" evidence="5">
    <location>
        <begin position="305"/>
        <end position="328"/>
    </location>
</feature>
<dbReference type="InterPro" id="IPR053219">
    <property type="entry name" value="GPCR_Dmsr-1"/>
</dbReference>
<gene>
    <name evidence="9" type="primary">LOC106057445</name>
</gene>
<evidence type="ECO:0000313" key="8">
    <source>
        <dbReference type="Proteomes" id="UP001165740"/>
    </source>
</evidence>
<feature type="transmembrane region" description="Helical" evidence="6">
    <location>
        <begin position="120"/>
        <end position="150"/>
    </location>
</feature>
<proteinExistence type="predicted"/>
<dbReference type="InterPro" id="IPR000276">
    <property type="entry name" value="GPCR_Rhodpsn"/>
</dbReference>
<feature type="transmembrane region" description="Helical" evidence="6">
    <location>
        <begin position="80"/>
        <end position="100"/>
    </location>
</feature>
<keyword evidence="4 6" id="KW-0472">Membrane</keyword>
<organism evidence="8 9">
    <name type="scientific">Biomphalaria glabrata</name>
    <name type="common">Bloodfluke planorb</name>
    <name type="synonym">Freshwater snail</name>
    <dbReference type="NCBI Taxonomy" id="6526"/>
    <lineage>
        <taxon>Eukaryota</taxon>
        <taxon>Metazoa</taxon>
        <taxon>Spiralia</taxon>
        <taxon>Lophotrochozoa</taxon>
        <taxon>Mollusca</taxon>
        <taxon>Gastropoda</taxon>
        <taxon>Heterobranchia</taxon>
        <taxon>Euthyneura</taxon>
        <taxon>Panpulmonata</taxon>
        <taxon>Hygrophila</taxon>
        <taxon>Lymnaeoidea</taxon>
        <taxon>Planorbidae</taxon>
        <taxon>Biomphalaria</taxon>
    </lineage>
</organism>
<dbReference type="Gene3D" id="1.20.1070.10">
    <property type="entry name" value="Rhodopsin 7-helix transmembrane proteins"/>
    <property type="match status" value="1"/>
</dbReference>
<dbReference type="SUPFAM" id="SSF81321">
    <property type="entry name" value="Family A G protein-coupled receptor-like"/>
    <property type="match status" value="1"/>
</dbReference>
<dbReference type="Proteomes" id="UP001165740">
    <property type="component" value="Chromosome 13"/>
</dbReference>
<dbReference type="GeneID" id="106057445"/>
<feature type="transmembrane region" description="Helical" evidence="6">
    <location>
        <begin position="377"/>
        <end position="399"/>
    </location>
</feature>
<feature type="transmembrane region" description="Helical" evidence="6">
    <location>
        <begin position="47"/>
        <end position="68"/>
    </location>
</feature>
<dbReference type="OrthoDB" id="5864054at2759"/>
<dbReference type="AlphaFoldDB" id="A0A9W2YR33"/>
<feature type="transmembrane region" description="Helical" evidence="6">
    <location>
        <begin position="233"/>
        <end position="256"/>
    </location>
</feature>
<feature type="domain" description="G-protein coupled receptors family 1 profile" evidence="7">
    <location>
        <begin position="60"/>
        <end position="432"/>
    </location>
</feature>
<evidence type="ECO:0000256" key="6">
    <source>
        <dbReference type="SAM" id="Phobius"/>
    </source>
</evidence>
<evidence type="ECO:0000259" key="7">
    <source>
        <dbReference type="PROSITE" id="PS50262"/>
    </source>
</evidence>
<dbReference type="GO" id="GO:0008528">
    <property type="term" value="F:G protein-coupled peptide receptor activity"/>
    <property type="evidence" value="ECO:0007669"/>
    <property type="project" value="InterPro"/>
</dbReference>
<evidence type="ECO:0000256" key="3">
    <source>
        <dbReference type="ARBA" id="ARBA00022989"/>
    </source>
</evidence>
<dbReference type="InterPro" id="IPR019427">
    <property type="entry name" value="7TM_GPCR_serpentine_rcpt_Srw"/>
</dbReference>
<accession>A0A9W2YR33</accession>
<evidence type="ECO:0000256" key="5">
    <source>
        <dbReference type="SAM" id="MobiDB-lite"/>
    </source>
</evidence>
<dbReference type="GO" id="GO:0005886">
    <property type="term" value="C:plasma membrane"/>
    <property type="evidence" value="ECO:0007669"/>
    <property type="project" value="TreeGrafter"/>
</dbReference>
<feature type="transmembrane region" description="Helical" evidence="6">
    <location>
        <begin position="170"/>
        <end position="192"/>
    </location>
</feature>